<evidence type="ECO:0000313" key="2">
    <source>
        <dbReference type="EMBL" id="KAK3057652.1"/>
    </source>
</evidence>
<name>A0AAJ0GHG8_9PEZI</name>
<evidence type="ECO:0008006" key="4">
    <source>
        <dbReference type="Google" id="ProtNLM"/>
    </source>
</evidence>
<feature type="compositionally biased region" description="Basic and acidic residues" evidence="1">
    <location>
        <begin position="129"/>
        <end position="199"/>
    </location>
</feature>
<gene>
    <name evidence="2" type="ORF">LTR09_001836</name>
</gene>
<sequence length="306" mass="34048">MAAVIRSLNRLLPFATPGTPLVQDLLHLAALCTLLYFAPQIQARLQDARRGEPAEDVHQHVPPDEDEEAQQAPPNVNEESLGEAAVGADDVNDEQAPLEVFDGQPGPARPLTPSQGQRVVGTKKAASLARKDQRRHANEMRRWQAEEQRAKDAEEAEEREKAAAPERERRKAAAAAIEEKRAKERSEQKQREDEERQTNLRRQELAVSVIKKDLQERKCSNLLDVVVRVGGDVDEVWLEKILNARSVLGTQQDGLTMVTGTGWVVRVTAADMHAVYEAARRGSEEAESGEVSYDDIGRWLQHKLGA</sequence>
<protein>
    <recommendedName>
        <fullName evidence="4">DDRGK domain-containing protein 1</fullName>
    </recommendedName>
</protein>
<dbReference type="AlphaFoldDB" id="A0AAJ0GHG8"/>
<comment type="caution">
    <text evidence="2">The sequence shown here is derived from an EMBL/GenBank/DDBJ whole genome shotgun (WGS) entry which is preliminary data.</text>
</comment>
<accession>A0AAJ0GHG8</accession>
<dbReference type="EMBL" id="JAWDJX010000003">
    <property type="protein sequence ID" value="KAK3057652.1"/>
    <property type="molecule type" value="Genomic_DNA"/>
</dbReference>
<evidence type="ECO:0000256" key="1">
    <source>
        <dbReference type="SAM" id="MobiDB-lite"/>
    </source>
</evidence>
<organism evidence="2 3">
    <name type="scientific">Extremus antarcticus</name>
    <dbReference type="NCBI Taxonomy" id="702011"/>
    <lineage>
        <taxon>Eukaryota</taxon>
        <taxon>Fungi</taxon>
        <taxon>Dikarya</taxon>
        <taxon>Ascomycota</taxon>
        <taxon>Pezizomycotina</taxon>
        <taxon>Dothideomycetes</taxon>
        <taxon>Dothideomycetidae</taxon>
        <taxon>Mycosphaerellales</taxon>
        <taxon>Extremaceae</taxon>
        <taxon>Extremus</taxon>
    </lineage>
</organism>
<proteinExistence type="predicted"/>
<feature type="region of interest" description="Disordered" evidence="1">
    <location>
        <begin position="47"/>
        <end position="199"/>
    </location>
</feature>
<keyword evidence="3" id="KW-1185">Reference proteome</keyword>
<feature type="compositionally biased region" description="Basic and acidic residues" evidence="1">
    <location>
        <begin position="47"/>
        <end position="63"/>
    </location>
</feature>
<dbReference type="Proteomes" id="UP001271007">
    <property type="component" value="Unassembled WGS sequence"/>
</dbReference>
<reference evidence="2" key="1">
    <citation type="submission" date="2023-04" db="EMBL/GenBank/DDBJ databases">
        <title>Black Yeasts Isolated from many extreme environments.</title>
        <authorList>
            <person name="Coleine C."/>
            <person name="Stajich J.E."/>
            <person name="Selbmann L."/>
        </authorList>
    </citation>
    <scope>NUCLEOTIDE SEQUENCE</scope>
    <source>
        <strain evidence="2">CCFEE 5312</strain>
    </source>
</reference>
<evidence type="ECO:0000313" key="3">
    <source>
        <dbReference type="Proteomes" id="UP001271007"/>
    </source>
</evidence>